<keyword evidence="3 6" id="KW-1133">Transmembrane helix</keyword>
<name>A0A9P4QQ10_9PLEO</name>
<feature type="compositionally biased region" description="Polar residues" evidence="5">
    <location>
        <begin position="246"/>
        <end position="255"/>
    </location>
</feature>
<feature type="compositionally biased region" description="Low complexity" evidence="5">
    <location>
        <begin position="170"/>
        <end position="202"/>
    </location>
</feature>
<comment type="subcellular location">
    <subcellularLocation>
        <location evidence="1">Membrane</location>
        <topology evidence="1">Single-pass membrane protein</topology>
    </subcellularLocation>
</comment>
<evidence type="ECO:0000256" key="3">
    <source>
        <dbReference type="ARBA" id="ARBA00022989"/>
    </source>
</evidence>
<evidence type="ECO:0000313" key="8">
    <source>
        <dbReference type="EMBL" id="KAF2730385.1"/>
    </source>
</evidence>
<keyword evidence="9" id="KW-1185">Reference proteome</keyword>
<dbReference type="AlphaFoldDB" id="A0A9P4QQ10"/>
<evidence type="ECO:0000256" key="6">
    <source>
        <dbReference type="SAM" id="Phobius"/>
    </source>
</evidence>
<evidence type="ECO:0000256" key="2">
    <source>
        <dbReference type="ARBA" id="ARBA00022692"/>
    </source>
</evidence>
<dbReference type="PANTHER" id="PTHR15549">
    <property type="entry name" value="PAIRED IMMUNOGLOBULIN-LIKE TYPE 2 RECEPTOR"/>
    <property type="match status" value="1"/>
</dbReference>
<dbReference type="GO" id="GO:0071944">
    <property type="term" value="C:cell periphery"/>
    <property type="evidence" value="ECO:0007669"/>
    <property type="project" value="UniProtKB-ARBA"/>
</dbReference>
<keyword evidence="7" id="KW-0732">Signal</keyword>
<feature type="region of interest" description="Disordered" evidence="5">
    <location>
        <begin position="168"/>
        <end position="211"/>
    </location>
</feature>
<dbReference type="Proteomes" id="UP000799444">
    <property type="component" value="Unassembled WGS sequence"/>
</dbReference>
<evidence type="ECO:0000256" key="4">
    <source>
        <dbReference type="ARBA" id="ARBA00023136"/>
    </source>
</evidence>
<keyword evidence="2 6" id="KW-0812">Transmembrane</keyword>
<dbReference type="GO" id="GO:0016020">
    <property type="term" value="C:membrane"/>
    <property type="evidence" value="ECO:0007669"/>
    <property type="project" value="UniProtKB-SubCell"/>
</dbReference>
<gene>
    <name evidence="8" type="ORF">EJ04DRAFT_515306</name>
</gene>
<feature type="region of interest" description="Disordered" evidence="5">
    <location>
        <begin position="246"/>
        <end position="284"/>
    </location>
</feature>
<feature type="signal peptide" evidence="7">
    <location>
        <begin position="1"/>
        <end position="19"/>
    </location>
</feature>
<dbReference type="InterPro" id="IPR051694">
    <property type="entry name" value="Immunoregulatory_rcpt-like"/>
</dbReference>
<dbReference type="EMBL" id="ML996219">
    <property type="protein sequence ID" value="KAF2730385.1"/>
    <property type="molecule type" value="Genomic_DNA"/>
</dbReference>
<evidence type="ECO:0000256" key="5">
    <source>
        <dbReference type="SAM" id="MobiDB-lite"/>
    </source>
</evidence>
<feature type="transmembrane region" description="Helical" evidence="6">
    <location>
        <begin position="216"/>
        <end position="240"/>
    </location>
</feature>
<dbReference type="PANTHER" id="PTHR15549:SF26">
    <property type="entry name" value="AXIAL BUDDING PATTERN PROTEIN 2-RELATED"/>
    <property type="match status" value="1"/>
</dbReference>
<evidence type="ECO:0000256" key="7">
    <source>
        <dbReference type="SAM" id="SignalP"/>
    </source>
</evidence>
<protein>
    <submittedName>
        <fullName evidence="8">Uncharacterized protein</fullName>
    </submittedName>
</protein>
<reference evidence="8" key="1">
    <citation type="journal article" date="2020" name="Stud. Mycol.">
        <title>101 Dothideomycetes genomes: a test case for predicting lifestyles and emergence of pathogens.</title>
        <authorList>
            <person name="Haridas S."/>
            <person name="Albert R."/>
            <person name="Binder M."/>
            <person name="Bloem J."/>
            <person name="Labutti K."/>
            <person name="Salamov A."/>
            <person name="Andreopoulos B."/>
            <person name="Baker S."/>
            <person name="Barry K."/>
            <person name="Bills G."/>
            <person name="Bluhm B."/>
            <person name="Cannon C."/>
            <person name="Castanera R."/>
            <person name="Culley D."/>
            <person name="Daum C."/>
            <person name="Ezra D."/>
            <person name="Gonzalez J."/>
            <person name="Henrissat B."/>
            <person name="Kuo A."/>
            <person name="Liang C."/>
            <person name="Lipzen A."/>
            <person name="Lutzoni F."/>
            <person name="Magnuson J."/>
            <person name="Mondo S."/>
            <person name="Nolan M."/>
            <person name="Ohm R."/>
            <person name="Pangilinan J."/>
            <person name="Park H.-J."/>
            <person name="Ramirez L."/>
            <person name="Alfaro M."/>
            <person name="Sun H."/>
            <person name="Tritt A."/>
            <person name="Yoshinaga Y."/>
            <person name="Zwiers L.-H."/>
            <person name="Turgeon B."/>
            <person name="Goodwin S."/>
            <person name="Spatafora J."/>
            <person name="Crous P."/>
            <person name="Grigoriev I."/>
        </authorList>
    </citation>
    <scope>NUCLEOTIDE SEQUENCE</scope>
    <source>
        <strain evidence="8">CBS 125425</strain>
    </source>
</reference>
<accession>A0A9P4QQ10</accession>
<organism evidence="8 9">
    <name type="scientific">Polyplosphaeria fusca</name>
    <dbReference type="NCBI Taxonomy" id="682080"/>
    <lineage>
        <taxon>Eukaryota</taxon>
        <taxon>Fungi</taxon>
        <taxon>Dikarya</taxon>
        <taxon>Ascomycota</taxon>
        <taxon>Pezizomycotina</taxon>
        <taxon>Dothideomycetes</taxon>
        <taxon>Pleosporomycetidae</taxon>
        <taxon>Pleosporales</taxon>
        <taxon>Tetraplosphaeriaceae</taxon>
        <taxon>Polyplosphaeria</taxon>
    </lineage>
</organism>
<proteinExistence type="predicted"/>
<keyword evidence="4 6" id="KW-0472">Membrane</keyword>
<comment type="caution">
    <text evidence="8">The sequence shown here is derived from an EMBL/GenBank/DDBJ whole genome shotgun (WGS) entry which is preliminary data.</text>
</comment>
<sequence length="313" mass="33177">MEISLFFFLLFAARSFVCASPVYDERALDAFPITKAPVELERRQGLDLASVFTSCGYKSEDPSQPRLAGHGFKCAVDTVNSYWGVCPLDKTEFSDCGIREVCTDQFQCTSGCGRTELATAMQCSGSSSGYCFSELLVAATDQTYTRFNCDSTYKFRVVVAASGLVPVSGASSSATATDTGNTFSSTSTPSPTQTSSISSATSVANGPPAASSSTNVGAIVGGVVGGLALLVFGALAFYFIRRHTRNPTQPKSSLANEPPPFPGSPDVGPQKYAQYAEMEHPPSEVAATEKIQPMFEMAAVVEEPTRGSRNRTT</sequence>
<evidence type="ECO:0000313" key="9">
    <source>
        <dbReference type="Proteomes" id="UP000799444"/>
    </source>
</evidence>
<feature type="chain" id="PRO_5040288213" evidence="7">
    <location>
        <begin position="20"/>
        <end position="313"/>
    </location>
</feature>
<evidence type="ECO:0000256" key="1">
    <source>
        <dbReference type="ARBA" id="ARBA00004167"/>
    </source>
</evidence>